<keyword evidence="12" id="KW-0408">Iron</keyword>
<dbReference type="SUPFAM" id="SSF46565">
    <property type="entry name" value="Chaperone J-domain"/>
    <property type="match status" value="1"/>
</dbReference>
<evidence type="ECO:0000256" key="4">
    <source>
        <dbReference type="ARBA" id="ARBA00004569"/>
    </source>
</evidence>
<dbReference type="InterPro" id="IPR007872">
    <property type="entry name" value="DPH_MB_dom"/>
</dbReference>
<comment type="subcellular location">
    <subcellularLocation>
        <location evidence="4">Mitochondrion intermembrane space</location>
    </subcellularLocation>
    <subcellularLocation>
        <location evidence="3">Mitochondrion matrix</location>
    </subcellularLocation>
</comment>
<evidence type="ECO:0000256" key="12">
    <source>
        <dbReference type="ARBA" id="ARBA00023004"/>
    </source>
</evidence>
<evidence type="ECO:0000259" key="19">
    <source>
        <dbReference type="PROSITE" id="PS50873"/>
    </source>
</evidence>
<dbReference type="InterPro" id="IPR001623">
    <property type="entry name" value="DnaJ_domain"/>
</dbReference>
<keyword evidence="7 16" id="KW-0575">Peroxidase</keyword>
<feature type="region of interest" description="Disordered" evidence="17">
    <location>
        <begin position="1"/>
        <end position="22"/>
    </location>
</feature>
<evidence type="ECO:0000256" key="17">
    <source>
        <dbReference type="SAM" id="MobiDB-lite"/>
    </source>
</evidence>
<dbReference type="InterPro" id="IPR036671">
    <property type="entry name" value="DPH_MB_sf"/>
</dbReference>
<comment type="function">
    <text evidence="1">Required for the first step of diphthamide biosynthesis, the transfer of 3-amino-3-carboxypropyl from S-adenosyl-L-methionine to a histidine residue. Diphthamide is a post-translational modification of histidine which occurs in elongation factor 2.</text>
</comment>
<dbReference type="SMART" id="SM00271">
    <property type="entry name" value="DnaJ"/>
    <property type="match status" value="1"/>
</dbReference>
<evidence type="ECO:0000256" key="15">
    <source>
        <dbReference type="ARBA" id="ARBA00049265"/>
    </source>
</evidence>
<keyword evidence="13" id="KW-0496">Mitochondrion</keyword>
<dbReference type="Pfam" id="PF05207">
    <property type="entry name" value="Zn_ribbon_CSL"/>
    <property type="match status" value="1"/>
</dbReference>
<comment type="function">
    <text evidence="2">Destroys radicals which are normally produced within the cells and which are toxic to biological systems.</text>
</comment>
<keyword evidence="9" id="KW-0479">Metal-binding</keyword>
<evidence type="ECO:0000256" key="8">
    <source>
        <dbReference type="ARBA" id="ARBA00022617"/>
    </source>
</evidence>
<dbReference type="Gene3D" id="1.10.420.10">
    <property type="entry name" value="Peroxidase, domain 2"/>
    <property type="match status" value="1"/>
</dbReference>
<dbReference type="SUPFAM" id="SSF48113">
    <property type="entry name" value="Heme-dependent peroxidases"/>
    <property type="match status" value="1"/>
</dbReference>
<dbReference type="InterPro" id="IPR044831">
    <property type="entry name" value="Ccp1-like"/>
</dbReference>
<evidence type="ECO:0000256" key="2">
    <source>
        <dbReference type="ARBA" id="ARBA00003917"/>
    </source>
</evidence>
<evidence type="ECO:0000259" key="20">
    <source>
        <dbReference type="PROSITE" id="PS51074"/>
    </source>
</evidence>
<keyword evidence="10" id="KW-0809">Transit peptide</keyword>
<evidence type="ECO:0000256" key="7">
    <source>
        <dbReference type="ARBA" id="ARBA00022559"/>
    </source>
</evidence>
<dbReference type="PROSITE" id="PS51074">
    <property type="entry name" value="DPH_MB"/>
    <property type="match status" value="1"/>
</dbReference>
<evidence type="ECO:0000256" key="10">
    <source>
        <dbReference type="ARBA" id="ARBA00022946"/>
    </source>
</evidence>
<evidence type="ECO:0000256" key="16">
    <source>
        <dbReference type="RuleBase" id="RU363051"/>
    </source>
</evidence>
<dbReference type="EMBL" id="JBFXLS010000025">
    <property type="protein sequence ID" value="KAL2827400.1"/>
    <property type="molecule type" value="Genomic_DNA"/>
</dbReference>
<feature type="compositionally biased region" description="Low complexity" evidence="17">
    <location>
        <begin position="1"/>
        <end position="20"/>
    </location>
</feature>
<reference evidence="21 22" key="1">
    <citation type="submission" date="2024-07" db="EMBL/GenBank/DDBJ databases">
        <title>Section-level genome sequencing and comparative genomics of Aspergillus sections Usti and Cavernicolus.</title>
        <authorList>
            <consortium name="Lawrence Berkeley National Laboratory"/>
            <person name="Nybo J.L."/>
            <person name="Vesth T.C."/>
            <person name="Theobald S."/>
            <person name="Frisvad J.C."/>
            <person name="Larsen T.O."/>
            <person name="Kjaerboelling I."/>
            <person name="Rothschild-Mancinelli K."/>
            <person name="Lyhne E.K."/>
            <person name="Kogle M.E."/>
            <person name="Barry K."/>
            <person name="Clum A."/>
            <person name="Na H."/>
            <person name="Ledsgaard L."/>
            <person name="Lin J."/>
            <person name="Lipzen A."/>
            <person name="Kuo A."/>
            <person name="Riley R."/>
            <person name="Mondo S."/>
            <person name="LaButti K."/>
            <person name="Haridas S."/>
            <person name="Pangalinan J."/>
            <person name="Salamov A.A."/>
            <person name="Simmons B.A."/>
            <person name="Magnuson J.K."/>
            <person name="Chen J."/>
            <person name="Drula E."/>
            <person name="Henrissat B."/>
            <person name="Wiebenga A."/>
            <person name="Lubbers R.J."/>
            <person name="Gomes A.C."/>
            <person name="Makela M.R."/>
            <person name="Stajich J."/>
            <person name="Grigoriev I.V."/>
            <person name="Mortensen U.H."/>
            <person name="De vries R.P."/>
            <person name="Baker S.E."/>
            <person name="Andersen M.R."/>
        </authorList>
    </citation>
    <scope>NUCLEOTIDE SEQUENCE [LARGE SCALE GENOMIC DNA]</scope>
    <source>
        <strain evidence="21 22">CBS 600.67</strain>
    </source>
</reference>
<dbReference type="CDD" id="cd06257">
    <property type="entry name" value="DnaJ"/>
    <property type="match status" value="1"/>
</dbReference>
<evidence type="ECO:0000256" key="9">
    <source>
        <dbReference type="ARBA" id="ARBA00022723"/>
    </source>
</evidence>
<dbReference type="Proteomes" id="UP001610335">
    <property type="component" value="Unassembled WGS sequence"/>
</dbReference>
<evidence type="ECO:0000256" key="5">
    <source>
        <dbReference type="ARBA" id="ARBA00005997"/>
    </source>
</evidence>
<protein>
    <recommendedName>
        <fullName evidence="16">Peroxidase</fullName>
        <ecNumber evidence="16">1.11.1.-</ecNumber>
    </recommendedName>
</protein>
<dbReference type="Pfam" id="PF00141">
    <property type="entry name" value="peroxidase"/>
    <property type="match status" value="1"/>
</dbReference>
<evidence type="ECO:0000256" key="6">
    <source>
        <dbReference type="ARBA" id="ARBA00006169"/>
    </source>
</evidence>
<dbReference type="InterPro" id="IPR010255">
    <property type="entry name" value="Haem_peroxidase_sf"/>
</dbReference>
<gene>
    <name evidence="21" type="ORF">BDW59DRAFT_171399</name>
</gene>
<evidence type="ECO:0000256" key="3">
    <source>
        <dbReference type="ARBA" id="ARBA00004305"/>
    </source>
</evidence>
<dbReference type="Gene3D" id="1.10.520.10">
    <property type="match status" value="1"/>
</dbReference>
<dbReference type="Gene3D" id="3.10.660.10">
    <property type="entry name" value="DPH Zinc finger"/>
    <property type="match status" value="1"/>
</dbReference>
<dbReference type="InterPro" id="IPR002016">
    <property type="entry name" value="Haem_peroxidase"/>
</dbReference>
<dbReference type="InterPro" id="IPR002207">
    <property type="entry name" value="Peroxidase_I"/>
</dbReference>
<comment type="similarity">
    <text evidence="6">Belongs to the DPH4 family.</text>
</comment>
<sequence>MASAARSASRAFSRSTSSFRPAVRSSRFALPSQGFRAASRRGYASEASSSKSSNTGLWAGIAVAAGAGAGAYFYLKGDAGVSTKTFVPTQADYQKVYDAIADRLANETDYDDGSYGPVLVRLAWHASGTYDKETGTGGSNGATMRFAPESDHGANAGLKYARDFLEPIKAQYPWISHSDLWTLAGSCAIQELGGPTIPWRPGRLDRDVAACTPDGRLPDASKDHSHIRAVFGRMGFNDQEMVALCGAHALGRAHTDRSGFDGPWDFSPTVFTNDFFKLLVDEKWQQRKWNGPAQFTDKTTKTLMMLPTDLALVKDKEFKKHVDRYAKDNDVFFKEFSDVYVKLLELGVPFTSKAEDRYVFKTSETKSRRRRRDQDLKKKKKMTRSTSITPDYYEILNIPFPSTSTTLSKQQLKVAYHKALLKHHPDKASSAITKDTPQPTTLLPTFSSSSPLQTSKSITVDEITTAYKTLSDSFLRAEYDRSLRLDRSRVVGREKNGAVFHTGLEVVDLEDLAYAEGEGEGEGKDAEAIWYRGCRCGDERGFLVSERDLEREAEHGEVVVGCRGCSLWMKVLFAVQDEEDGVIGHIGDNNGGQDT</sequence>
<dbReference type="PROSITE" id="PS00436">
    <property type="entry name" value="PEROXIDASE_2"/>
    <property type="match status" value="1"/>
</dbReference>
<evidence type="ECO:0000256" key="14">
    <source>
        <dbReference type="ARBA" id="ARBA00038574"/>
    </source>
</evidence>
<dbReference type="Gene3D" id="1.10.287.110">
    <property type="entry name" value="DnaJ domain"/>
    <property type="match status" value="1"/>
</dbReference>
<comment type="caution">
    <text evidence="21">The sequence shown here is derived from an EMBL/GenBank/DDBJ whole genome shotgun (WGS) entry which is preliminary data.</text>
</comment>
<dbReference type="GO" id="GO:0004601">
    <property type="term" value="F:peroxidase activity"/>
    <property type="evidence" value="ECO:0007669"/>
    <property type="project" value="UniProtKB-KW"/>
</dbReference>
<dbReference type="PRINTS" id="PR00459">
    <property type="entry name" value="ASPEROXIDASE"/>
</dbReference>
<evidence type="ECO:0000259" key="18">
    <source>
        <dbReference type="PROSITE" id="PS50076"/>
    </source>
</evidence>
<dbReference type="EC" id="1.11.1.-" evidence="16"/>
<keyword evidence="22" id="KW-1185">Reference proteome</keyword>
<comment type="subunit">
    <text evidence="14">Forms a one-to-one complex with cytochrome c.</text>
</comment>
<evidence type="ECO:0000256" key="11">
    <source>
        <dbReference type="ARBA" id="ARBA00023002"/>
    </source>
</evidence>
<keyword evidence="8" id="KW-0349">Heme</keyword>
<dbReference type="SUPFAM" id="SSF144217">
    <property type="entry name" value="CSL zinc finger"/>
    <property type="match status" value="1"/>
</dbReference>
<dbReference type="PANTHER" id="PTHR31356:SF58">
    <property type="entry name" value="CYTOCHROME C PEROXIDASE, MITOCHONDRIAL"/>
    <property type="match status" value="1"/>
</dbReference>
<dbReference type="CDD" id="cd00691">
    <property type="entry name" value="ascorbate_peroxidase"/>
    <property type="match status" value="1"/>
</dbReference>
<feature type="domain" description="DPH-type MB" evidence="20">
    <location>
        <begin position="503"/>
        <end position="574"/>
    </location>
</feature>
<comment type="catalytic activity">
    <reaction evidence="15">
        <text>2 Fe(II)-[cytochrome c] + H2O2 + 2 H(+) = 2 Fe(III)-[cytochrome c] + 2 H2O</text>
        <dbReference type="Rhea" id="RHEA:16581"/>
        <dbReference type="Rhea" id="RHEA-COMP:10350"/>
        <dbReference type="Rhea" id="RHEA-COMP:14399"/>
        <dbReference type="ChEBI" id="CHEBI:15377"/>
        <dbReference type="ChEBI" id="CHEBI:15378"/>
        <dbReference type="ChEBI" id="CHEBI:16240"/>
        <dbReference type="ChEBI" id="CHEBI:29033"/>
        <dbReference type="ChEBI" id="CHEBI:29034"/>
        <dbReference type="EC" id="1.11.1.5"/>
    </reaction>
</comment>
<feature type="region of interest" description="Disordered" evidence="17">
    <location>
        <begin position="363"/>
        <end position="383"/>
    </location>
</feature>
<evidence type="ECO:0000256" key="1">
    <source>
        <dbReference type="ARBA" id="ARBA00003474"/>
    </source>
</evidence>
<evidence type="ECO:0000313" key="22">
    <source>
        <dbReference type="Proteomes" id="UP001610335"/>
    </source>
</evidence>
<dbReference type="PANTHER" id="PTHR31356">
    <property type="entry name" value="THYLAKOID LUMENAL 29 KDA PROTEIN, CHLOROPLASTIC-RELATED"/>
    <property type="match status" value="1"/>
</dbReference>
<proteinExistence type="inferred from homology"/>
<accession>A0ABR4II33</accession>
<organism evidence="21 22">
    <name type="scientific">Aspergillus cavernicola</name>
    <dbReference type="NCBI Taxonomy" id="176166"/>
    <lineage>
        <taxon>Eukaryota</taxon>
        <taxon>Fungi</taxon>
        <taxon>Dikarya</taxon>
        <taxon>Ascomycota</taxon>
        <taxon>Pezizomycotina</taxon>
        <taxon>Eurotiomycetes</taxon>
        <taxon>Eurotiomycetidae</taxon>
        <taxon>Eurotiales</taxon>
        <taxon>Aspergillaceae</taxon>
        <taxon>Aspergillus</taxon>
        <taxon>Aspergillus subgen. Nidulantes</taxon>
    </lineage>
</organism>
<feature type="compositionally biased region" description="Basic and acidic residues" evidence="17">
    <location>
        <begin position="363"/>
        <end position="376"/>
    </location>
</feature>
<keyword evidence="11 16" id="KW-0560">Oxidoreductase</keyword>
<dbReference type="InterPro" id="IPR036869">
    <property type="entry name" value="J_dom_sf"/>
</dbReference>
<name>A0ABR4II33_9EURO</name>
<evidence type="ECO:0000256" key="13">
    <source>
        <dbReference type="ARBA" id="ARBA00023128"/>
    </source>
</evidence>
<evidence type="ECO:0000313" key="21">
    <source>
        <dbReference type="EMBL" id="KAL2827400.1"/>
    </source>
</evidence>
<dbReference type="PROSITE" id="PS50076">
    <property type="entry name" value="DNAJ_2"/>
    <property type="match status" value="1"/>
</dbReference>
<dbReference type="InterPro" id="IPR019794">
    <property type="entry name" value="Peroxidases_AS"/>
</dbReference>
<feature type="domain" description="Plant heme peroxidase family profile" evidence="19">
    <location>
        <begin position="175"/>
        <end position="364"/>
    </location>
</feature>
<feature type="domain" description="J" evidence="18">
    <location>
        <begin position="391"/>
        <end position="483"/>
    </location>
</feature>
<dbReference type="PRINTS" id="PR00458">
    <property type="entry name" value="PEROXIDASE"/>
</dbReference>
<comment type="similarity">
    <text evidence="5">Belongs to the peroxidase family. Cytochrome c peroxidase subfamily.</text>
</comment>
<dbReference type="PROSITE" id="PS50873">
    <property type="entry name" value="PEROXIDASE_4"/>
    <property type="match status" value="1"/>
</dbReference>